<sequence length="79" mass="8838">MKKLLFLFFALTAFLFGAVNINTATLKELKSLNGIGEAKAKAILEYRKEANFTSIDDLKKVKGIGDKLFEKIKNDITVE</sequence>
<evidence type="ECO:0000313" key="3">
    <source>
        <dbReference type="EMBL" id="EAQ71974.1"/>
    </source>
</evidence>
<reference evidence="4" key="1">
    <citation type="submission" date="2006-12" db="EMBL/GenBank/DDBJ databases">
        <authorList>
            <person name="Fouts D.E."/>
            <person name="Nelson K.E."/>
            <person name="Sebastian Y."/>
        </authorList>
    </citation>
    <scope>NUCLEOTIDE SEQUENCE [LARGE SCALE GENOMIC DNA]</scope>
    <source>
        <strain evidence="4">81-176</strain>
    </source>
</reference>
<dbReference type="SMART" id="SM00278">
    <property type="entry name" value="HhH1"/>
    <property type="match status" value="2"/>
</dbReference>
<organism evidence="3 4">
    <name type="scientific">Campylobacter jejuni subsp. jejuni serotype O:23/36 (strain 81-176)</name>
    <dbReference type="NCBI Taxonomy" id="354242"/>
    <lineage>
        <taxon>Bacteria</taxon>
        <taxon>Pseudomonadati</taxon>
        <taxon>Campylobacterota</taxon>
        <taxon>Epsilonproteobacteria</taxon>
        <taxon>Campylobacterales</taxon>
        <taxon>Campylobacteraceae</taxon>
        <taxon>Campylobacter</taxon>
    </lineage>
</organism>
<dbReference type="GO" id="GO:0015627">
    <property type="term" value="C:type II protein secretion system complex"/>
    <property type="evidence" value="ECO:0007669"/>
    <property type="project" value="TreeGrafter"/>
</dbReference>
<feature type="chain" id="PRO_5002616899" evidence="1">
    <location>
        <begin position="19"/>
        <end position="79"/>
    </location>
</feature>
<dbReference type="PANTHER" id="PTHR21180:SF32">
    <property type="entry name" value="ENDONUCLEASE_EXONUCLEASE_PHOSPHATASE FAMILY DOMAIN-CONTAINING PROTEIN 1"/>
    <property type="match status" value="1"/>
</dbReference>
<dbReference type="InterPro" id="IPR010994">
    <property type="entry name" value="RuvA_2-like"/>
</dbReference>
<dbReference type="EMBL" id="CP000538">
    <property type="protein sequence ID" value="EAQ71974.1"/>
    <property type="molecule type" value="Genomic_DNA"/>
</dbReference>
<dbReference type="Pfam" id="PF12836">
    <property type="entry name" value="HHH_3"/>
    <property type="match status" value="1"/>
</dbReference>
<evidence type="ECO:0000313" key="4">
    <source>
        <dbReference type="Proteomes" id="UP000000646"/>
    </source>
</evidence>
<gene>
    <name evidence="3" type="primary">comEA</name>
    <name evidence="3" type="ordered locus">CJJ81176_0037</name>
</gene>
<dbReference type="AlphaFoldDB" id="A0A0H3PA75"/>
<dbReference type="GO" id="GO:0015628">
    <property type="term" value="P:protein secretion by the type II secretion system"/>
    <property type="evidence" value="ECO:0007669"/>
    <property type="project" value="TreeGrafter"/>
</dbReference>
<dbReference type="GO" id="GO:0003677">
    <property type="term" value="F:DNA binding"/>
    <property type="evidence" value="ECO:0007669"/>
    <property type="project" value="InterPro"/>
</dbReference>
<evidence type="ECO:0000259" key="2">
    <source>
        <dbReference type="SMART" id="SM00278"/>
    </source>
</evidence>
<dbReference type="GO" id="GO:0006281">
    <property type="term" value="P:DNA repair"/>
    <property type="evidence" value="ECO:0007669"/>
    <property type="project" value="InterPro"/>
</dbReference>
<dbReference type="eggNOG" id="COG1555">
    <property type="taxonomic scope" value="Bacteria"/>
</dbReference>
<evidence type="ECO:0000256" key="1">
    <source>
        <dbReference type="SAM" id="SignalP"/>
    </source>
</evidence>
<dbReference type="KEGG" id="cjj:CJJ81176_0037"/>
<dbReference type="NCBIfam" id="TIGR00426">
    <property type="entry name" value="competence protein ComEA helix-hairpin-helix repeat region"/>
    <property type="match status" value="1"/>
</dbReference>
<dbReference type="SUPFAM" id="SSF47781">
    <property type="entry name" value="RuvA domain 2-like"/>
    <property type="match status" value="1"/>
</dbReference>
<dbReference type="HOGENOM" id="CLU_052011_4_2_7"/>
<proteinExistence type="predicted"/>
<name>A0A0H3PA75_CAMJJ</name>
<feature type="domain" description="Helix-hairpin-helix DNA-binding motif class 1" evidence="2">
    <location>
        <begin position="27"/>
        <end position="46"/>
    </location>
</feature>
<keyword evidence="1" id="KW-0732">Signal</keyword>
<dbReference type="RefSeq" id="WP_002855574.1">
    <property type="nucleotide sequence ID" value="NC_008787.1"/>
</dbReference>
<dbReference type="InterPro" id="IPR051675">
    <property type="entry name" value="Endo/Exo/Phosphatase_dom_1"/>
</dbReference>
<dbReference type="Proteomes" id="UP000000646">
    <property type="component" value="Chromosome"/>
</dbReference>
<accession>A0A0H3PA75</accession>
<dbReference type="InterPro" id="IPR004509">
    <property type="entry name" value="Competence_ComEA_HhH"/>
</dbReference>
<dbReference type="InterPro" id="IPR003583">
    <property type="entry name" value="Hlx-hairpin-Hlx_DNA-bd_motif"/>
</dbReference>
<feature type="signal peptide" evidence="1">
    <location>
        <begin position="1"/>
        <end position="18"/>
    </location>
</feature>
<feature type="domain" description="Helix-hairpin-helix DNA-binding motif class 1" evidence="2">
    <location>
        <begin position="56"/>
        <end position="75"/>
    </location>
</feature>
<dbReference type="PANTHER" id="PTHR21180">
    <property type="entry name" value="ENDONUCLEASE/EXONUCLEASE/PHOSPHATASE FAMILY DOMAIN-CONTAINING PROTEIN 1"/>
    <property type="match status" value="1"/>
</dbReference>
<protein>
    <submittedName>
        <fullName evidence="3">Competence protein ComEA</fullName>
    </submittedName>
</protein>
<dbReference type="Gene3D" id="1.10.150.320">
    <property type="entry name" value="Photosystem II 12 kDa extrinsic protein"/>
    <property type="match status" value="1"/>
</dbReference>